<evidence type="ECO:0000256" key="3">
    <source>
        <dbReference type="ARBA" id="ARBA00022670"/>
    </source>
</evidence>
<evidence type="ECO:0000256" key="7">
    <source>
        <dbReference type="PROSITE-ProRule" id="PRU01379"/>
    </source>
</evidence>
<dbReference type="CDD" id="cd00596">
    <property type="entry name" value="Peptidase_M14_like"/>
    <property type="match status" value="1"/>
</dbReference>
<comment type="cofactor">
    <cofactor evidence="1">
        <name>Zn(2+)</name>
        <dbReference type="ChEBI" id="CHEBI:29105"/>
    </cofactor>
</comment>
<organism evidence="9 10">
    <name type="scientific">Handelsmanbacteria sp. (strain RIFCSPLOWO2_12_FULL_64_10)</name>
    <dbReference type="NCBI Taxonomy" id="1817868"/>
    <lineage>
        <taxon>Bacteria</taxon>
        <taxon>Candidatus Handelsmaniibacteriota</taxon>
    </lineage>
</organism>
<dbReference type="PROSITE" id="PS52035">
    <property type="entry name" value="PEPTIDASE_M14"/>
    <property type="match status" value="1"/>
</dbReference>
<comment type="caution">
    <text evidence="7">Lacks conserved residue(s) required for the propagation of feature annotation.</text>
</comment>
<evidence type="ECO:0000313" key="9">
    <source>
        <dbReference type="EMBL" id="OGG46284.1"/>
    </source>
</evidence>
<evidence type="ECO:0000256" key="1">
    <source>
        <dbReference type="ARBA" id="ARBA00001947"/>
    </source>
</evidence>
<evidence type="ECO:0000259" key="8">
    <source>
        <dbReference type="PROSITE" id="PS52035"/>
    </source>
</evidence>
<dbReference type="GO" id="GO:0005615">
    <property type="term" value="C:extracellular space"/>
    <property type="evidence" value="ECO:0007669"/>
    <property type="project" value="TreeGrafter"/>
</dbReference>
<dbReference type="Pfam" id="PF00246">
    <property type="entry name" value="Peptidase_M14"/>
    <property type="match status" value="1"/>
</dbReference>
<dbReference type="PANTHER" id="PTHR11705">
    <property type="entry name" value="PROTEASE FAMILY M14 CARBOXYPEPTIDASE A,B"/>
    <property type="match status" value="1"/>
</dbReference>
<dbReference type="SMART" id="SM00631">
    <property type="entry name" value="Zn_pept"/>
    <property type="match status" value="1"/>
</dbReference>
<dbReference type="AlphaFoldDB" id="A0A1F6CAR0"/>
<gene>
    <name evidence="9" type="ORF">A3F84_08040</name>
</gene>
<dbReference type="GO" id="GO:0008270">
    <property type="term" value="F:zinc ion binding"/>
    <property type="evidence" value="ECO:0007669"/>
    <property type="project" value="InterPro"/>
</dbReference>
<feature type="domain" description="Peptidase M14" evidence="8">
    <location>
        <begin position="220"/>
        <end position="500"/>
    </location>
</feature>
<evidence type="ECO:0000256" key="4">
    <source>
        <dbReference type="ARBA" id="ARBA00022801"/>
    </source>
</evidence>
<keyword evidence="4" id="KW-0378">Hydrolase</keyword>
<sequence>MAQTQDILLLTDGPGGAVGADLDILYPGRVRRMNFTAEPHGLRQLRPYAHVITTVTSGDNLPKLDWGAITAHARAGGQVISCLFEYAASRGLHFSKTHVMDRIRPGVRIEVENDVTRGYAVGDQTWWYGTVSSAPDMLYSNQMLQRQVMGVKESRGVSVLATSTVNGGAVIIEEKVGKGRIIALDLLSPLRPFYNSYGSTNKYLFLGNAVNGAVRYGKHYPERLSHDAFVGAMRELAARHPALRLQPEGPCSDGRQVWSLNLGDESNPTIYLGAAIHGWEWENAFGLLRLTEVLCENPRVEGLNTRRLHLKILPIQNPWGYDHFTRQNARGVDLNRNFDCAWEKLRDAQDVMTPWDYNYKGTRPASEPETRIIQGILDRRRPLCAVDFHTADYILLRPHRGDAPLIEAIHQDIKARLKDRYLTQKPYGGAYQQVNMDRATDFSPPQPYLICYAAERGTPAAFLIEMSGNRDDAHALVMNTDTVVDICLAAVKQCLKRKKP</sequence>
<evidence type="ECO:0000256" key="2">
    <source>
        <dbReference type="ARBA" id="ARBA00005988"/>
    </source>
</evidence>
<dbReference type="SUPFAM" id="SSF53187">
    <property type="entry name" value="Zn-dependent exopeptidases"/>
    <property type="match status" value="1"/>
</dbReference>
<evidence type="ECO:0000256" key="6">
    <source>
        <dbReference type="ARBA" id="ARBA00023049"/>
    </source>
</evidence>
<dbReference type="EMBL" id="MFKF01000328">
    <property type="protein sequence ID" value="OGG46284.1"/>
    <property type="molecule type" value="Genomic_DNA"/>
</dbReference>
<dbReference type="GO" id="GO:0004181">
    <property type="term" value="F:metallocarboxypeptidase activity"/>
    <property type="evidence" value="ECO:0007669"/>
    <property type="project" value="InterPro"/>
</dbReference>
<dbReference type="PRINTS" id="PR00765">
    <property type="entry name" value="CRBOXYPTASEA"/>
</dbReference>
<comment type="caution">
    <text evidence="9">The sequence shown here is derived from an EMBL/GenBank/DDBJ whole genome shotgun (WGS) entry which is preliminary data.</text>
</comment>
<keyword evidence="5" id="KW-0862">Zinc</keyword>
<evidence type="ECO:0000313" key="10">
    <source>
        <dbReference type="Proteomes" id="UP000178606"/>
    </source>
</evidence>
<keyword evidence="3" id="KW-0645">Protease</keyword>
<dbReference type="InterPro" id="IPR000834">
    <property type="entry name" value="Peptidase_M14"/>
</dbReference>
<dbReference type="Gene3D" id="3.40.630.10">
    <property type="entry name" value="Zn peptidases"/>
    <property type="match status" value="1"/>
</dbReference>
<dbReference type="Proteomes" id="UP000178606">
    <property type="component" value="Unassembled WGS sequence"/>
</dbReference>
<reference evidence="9 10" key="1">
    <citation type="journal article" date="2016" name="Nat. Commun.">
        <title>Thousands of microbial genomes shed light on interconnected biogeochemical processes in an aquifer system.</title>
        <authorList>
            <person name="Anantharaman K."/>
            <person name="Brown C.T."/>
            <person name="Hug L.A."/>
            <person name="Sharon I."/>
            <person name="Castelle C.J."/>
            <person name="Probst A.J."/>
            <person name="Thomas B.C."/>
            <person name="Singh A."/>
            <person name="Wilkins M.J."/>
            <person name="Karaoz U."/>
            <person name="Brodie E.L."/>
            <person name="Williams K.H."/>
            <person name="Hubbard S.S."/>
            <person name="Banfield J.F."/>
        </authorList>
    </citation>
    <scope>NUCLEOTIDE SEQUENCE [LARGE SCALE GENOMIC DNA]</scope>
    <source>
        <strain evidence="10">RIFCSPLOWO2_12_FULL_64_10</strain>
    </source>
</reference>
<comment type="similarity">
    <text evidence="2 7">Belongs to the peptidase M14 family.</text>
</comment>
<name>A0A1F6CAR0_HANXR</name>
<dbReference type="GO" id="GO:0006508">
    <property type="term" value="P:proteolysis"/>
    <property type="evidence" value="ECO:0007669"/>
    <property type="project" value="UniProtKB-KW"/>
</dbReference>
<proteinExistence type="inferred from homology"/>
<keyword evidence="6" id="KW-0482">Metalloprotease</keyword>
<accession>A0A1F6CAR0</accession>
<dbReference type="PANTHER" id="PTHR11705:SF143">
    <property type="entry name" value="SLL0236 PROTEIN"/>
    <property type="match status" value="1"/>
</dbReference>
<evidence type="ECO:0000256" key="5">
    <source>
        <dbReference type="ARBA" id="ARBA00022833"/>
    </source>
</evidence>
<protein>
    <recommendedName>
        <fullName evidence="8">Peptidase M14 domain-containing protein</fullName>
    </recommendedName>
</protein>